<dbReference type="Pfam" id="PF02120">
    <property type="entry name" value="Flg_hook"/>
    <property type="match status" value="1"/>
</dbReference>
<feature type="compositionally biased region" description="Low complexity" evidence="4">
    <location>
        <begin position="173"/>
        <end position="190"/>
    </location>
</feature>
<sequence length="421" mass="40596">MQTAALSPAANPAYPTSITPGLAPAALAGGLPGATAGGADSFSRLLEAADARRQNEQADSPTPTATPAPPARAAAPAPQRATAQPAPPARPSQPTEDAPEQATAGQATAAAPEEAAAEAGSEATAPADAAALLASLGWTMGPQAALATARGRAPATGEAREGGLGLADGGGDLPATAGPTTTGRRLGGAPIAPGDEGHRAGPAFAGLLAQAASPEADTAKAAWAASPQVLAAPATLGADLRPADNGALLMAAASPIGPTALPGSSPANPAEARLSHAPGNPAFAEELGTQITTFVREGVQHAKLQLNPLELGPVTVQIQLDGGSAHMSFAAEHAATRQALEQALPTLAGSLREAGLTLSGGGVFEQPRQQAQAEPGSGGNGRSGTGGGTGESGSDTAPGAAAATGNGMAGARRRGVVDLVA</sequence>
<evidence type="ECO:0000313" key="6">
    <source>
        <dbReference type="EMBL" id="RVU43026.1"/>
    </source>
</evidence>
<dbReference type="InterPro" id="IPR021136">
    <property type="entry name" value="Flagellar_hook_control-like_C"/>
</dbReference>
<feature type="compositionally biased region" description="Low complexity" evidence="4">
    <location>
        <begin position="92"/>
        <end position="123"/>
    </location>
</feature>
<dbReference type="Gene3D" id="3.30.750.140">
    <property type="match status" value="1"/>
</dbReference>
<evidence type="ECO:0000259" key="5">
    <source>
        <dbReference type="Pfam" id="PF02120"/>
    </source>
</evidence>
<feature type="region of interest" description="Disordered" evidence="4">
    <location>
        <begin position="260"/>
        <end position="280"/>
    </location>
</feature>
<name>A0A437R8A5_9BURK</name>
<dbReference type="InterPro" id="IPR001635">
    <property type="entry name" value="Flag_hook_Flik"/>
</dbReference>
<feature type="compositionally biased region" description="Low complexity" evidence="4">
    <location>
        <begin position="71"/>
        <end position="84"/>
    </location>
</feature>
<dbReference type="EMBL" id="SACR01000008">
    <property type="protein sequence ID" value="RVU43026.1"/>
    <property type="molecule type" value="Genomic_DNA"/>
</dbReference>
<dbReference type="InterPro" id="IPR038610">
    <property type="entry name" value="FliK-like_C_sf"/>
</dbReference>
<comment type="similarity">
    <text evidence="2">Belongs to the FliK family.</text>
</comment>
<feature type="compositionally biased region" description="Low complexity" evidence="4">
    <location>
        <begin position="19"/>
        <end position="29"/>
    </location>
</feature>
<keyword evidence="7" id="KW-1185">Reference proteome</keyword>
<dbReference type="PANTHER" id="PTHR37533:SF2">
    <property type="entry name" value="FLAGELLAR HOOK-LENGTH CONTROL PROTEIN"/>
    <property type="match status" value="1"/>
</dbReference>
<dbReference type="Proteomes" id="UP000285575">
    <property type="component" value="Unassembled WGS sequence"/>
</dbReference>
<reference evidence="6 7" key="1">
    <citation type="submission" date="2019-01" db="EMBL/GenBank/DDBJ databases">
        <authorList>
            <person name="Chen W.-M."/>
        </authorList>
    </citation>
    <scope>NUCLEOTIDE SEQUENCE [LARGE SCALE GENOMIC DNA]</scope>
    <source>
        <strain evidence="6 7">KYPY4</strain>
    </source>
</reference>
<keyword evidence="6" id="KW-0969">Cilium</keyword>
<feature type="region of interest" description="Disordered" evidence="4">
    <location>
        <begin position="149"/>
        <end position="201"/>
    </location>
</feature>
<evidence type="ECO:0000256" key="4">
    <source>
        <dbReference type="SAM" id="MobiDB-lite"/>
    </source>
</evidence>
<dbReference type="GO" id="GO:0044780">
    <property type="term" value="P:bacterial-type flagellum assembly"/>
    <property type="evidence" value="ECO:0007669"/>
    <property type="project" value="InterPro"/>
</dbReference>
<comment type="caution">
    <text evidence="6">The sequence shown here is derived from an EMBL/GenBank/DDBJ whole genome shotgun (WGS) entry which is preliminary data.</text>
</comment>
<dbReference type="GO" id="GO:0009424">
    <property type="term" value="C:bacterial-type flagellum hook"/>
    <property type="evidence" value="ECO:0007669"/>
    <property type="project" value="InterPro"/>
</dbReference>
<evidence type="ECO:0000256" key="3">
    <source>
        <dbReference type="ARBA" id="ARBA00022795"/>
    </source>
</evidence>
<proteinExistence type="inferred from homology"/>
<accession>A0A437R8A5</accession>
<dbReference type="CDD" id="cd17470">
    <property type="entry name" value="T3SS_Flik_C"/>
    <property type="match status" value="1"/>
</dbReference>
<dbReference type="OrthoDB" id="9157214at2"/>
<feature type="region of interest" description="Disordered" evidence="4">
    <location>
        <begin position="1"/>
        <end position="123"/>
    </location>
</feature>
<comment type="function">
    <text evidence="1">Controls the length of the flagellar hook.</text>
</comment>
<dbReference type="PRINTS" id="PR01007">
    <property type="entry name" value="FLGHOOKFLIK"/>
</dbReference>
<feature type="domain" description="Flagellar hook-length control protein-like C-terminal" evidence="5">
    <location>
        <begin position="290"/>
        <end position="371"/>
    </location>
</feature>
<feature type="compositionally biased region" description="Low complexity" evidence="4">
    <location>
        <begin position="392"/>
        <end position="410"/>
    </location>
</feature>
<feature type="compositionally biased region" description="Gly residues" evidence="4">
    <location>
        <begin position="376"/>
        <end position="391"/>
    </location>
</feature>
<keyword evidence="6" id="KW-0966">Cell projection</keyword>
<organism evidence="6 7">
    <name type="scientific">Rubrivivax rivuli</name>
    <dbReference type="NCBI Taxonomy" id="1862385"/>
    <lineage>
        <taxon>Bacteria</taxon>
        <taxon>Pseudomonadati</taxon>
        <taxon>Pseudomonadota</taxon>
        <taxon>Betaproteobacteria</taxon>
        <taxon>Burkholderiales</taxon>
        <taxon>Sphaerotilaceae</taxon>
        <taxon>Rubrivivax</taxon>
    </lineage>
</organism>
<dbReference type="InterPro" id="IPR052563">
    <property type="entry name" value="FliK"/>
</dbReference>
<protein>
    <submittedName>
        <fullName evidence="6">Flagellar hook-length control protein FliK</fullName>
    </submittedName>
</protein>
<dbReference type="AlphaFoldDB" id="A0A437R8A5"/>
<feature type="compositionally biased region" description="Basic and acidic residues" evidence="4">
    <location>
        <begin position="47"/>
        <end position="56"/>
    </location>
</feature>
<gene>
    <name evidence="6" type="ORF">EOE66_21245</name>
</gene>
<dbReference type="PANTHER" id="PTHR37533">
    <property type="entry name" value="FLAGELLAR HOOK-LENGTH CONTROL PROTEIN"/>
    <property type="match status" value="1"/>
</dbReference>
<evidence type="ECO:0000313" key="7">
    <source>
        <dbReference type="Proteomes" id="UP000285575"/>
    </source>
</evidence>
<keyword evidence="6" id="KW-0282">Flagellum</keyword>
<feature type="compositionally biased region" description="Gly residues" evidence="4">
    <location>
        <begin position="162"/>
        <end position="172"/>
    </location>
</feature>
<keyword evidence="3" id="KW-1005">Bacterial flagellum biogenesis</keyword>
<evidence type="ECO:0000256" key="1">
    <source>
        <dbReference type="ARBA" id="ARBA00003944"/>
    </source>
</evidence>
<dbReference type="RefSeq" id="WP_128230759.1">
    <property type="nucleotide sequence ID" value="NZ_SACR01000008.1"/>
</dbReference>
<feature type="region of interest" description="Disordered" evidence="4">
    <location>
        <begin position="368"/>
        <end position="421"/>
    </location>
</feature>
<evidence type="ECO:0000256" key="2">
    <source>
        <dbReference type="ARBA" id="ARBA00009149"/>
    </source>
</evidence>